<keyword evidence="3" id="KW-1185">Reference proteome</keyword>
<reference evidence="2 3" key="1">
    <citation type="submission" date="2020-07" db="EMBL/GenBank/DDBJ databases">
        <title>Facklamia lactis sp. nov., isolated from raw milk.</title>
        <authorList>
            <person name="Doll E.V."/>
            <person name="Huptas C."/>
            <person name="Staib L."/>
            <person name="Wenning M."/>
            <person name="Scherer S."/>
        </authorList>
    </citation>
    <scope>NUCLEOTIDE SEQUENCE [LARGE SCALE GENOMIC DNA]</scope>
    <source>
        <strain evidence="2 3">DSM 111018</strain>
    </source>
</reference>
<dbReference type="PANTHER" id="PTHR13748">
    <property type="entry name" value="COBW-RELATED"/>
    <property type="match status" value="1"/>
</dbReference>
<accession>A0ABS0LS43</accession>
<dbReference type="SUPFAM" id="SSF52540">
    <property type="entry name" value="P-loop containing nucleoside triphosphate hydrolases"/>
    <property type="match status" value="1"/>
</dbReference>
<dbReference type="Pfam" id="PF02492">
    <property type="entry name" value="cobW"/>
    <property type="match status" value="1"/>
</dbReference>
<organism evidence="2 3">
    <name type="scientific">Facklamia lactis</name>
    <dbReference type="NCBI Taxonomy" id="2749967"/>
    <lineage>
        <taxon>Bacteria</taxon>
        <taxon>Bacillati</taxon>
        <taxon>Bacillota</taxon>
        <taxon>Bacilli</taxon>
        <taxon>Lactobacillales</taxon>
        <taxon>Aerococcaceae</taxon>
        <taxon>Facklamia</taxon>
    </lineage>
</organism>
<dbReference type="RefSeq" id="WP_197115895.1">
    <property type="nucleotide sequence ID" value="NZ_JACBXQ010000005.1"/>
</dbReference>
<evidence type="ECO:0000313" key="3">
    <source>
        <dbReference type="Proteomes" id="UP000721415"/>
    </source>
</evidence>
<protein>
    <recommendedName>
        <fullName evidence="1">CobW/HypB/UreG nucleotide-binding domain-containing protein</fullName>
    </recommendedName>
</protein>
<feature type="domain" description="CobW/HypB/UreG nucleotide-binding" evidence="1">
    <location>
        <begin position="11"/>
        <end position="171"/>
    </location>
</feature>
<name>A0ABS0LS43_9LACT</name>
<gene>
    <name evidence="2" type="ORF">HZY91_08780</name>
</gene>
<comment type="caution">
    <text evidence="2">The sequence shown here is derived from an EMBL/GenBank/DDBJ whole genome shotgun (WGS) entry which is preliminary data.</text>
</comment>
<dbReference type="EMBL" id="JACBXQ010000005">
    <property type="protein sequence ID" value="MBG9986980.1"/>
    <property type="molecule type" value="Genomic_DNA"/>
</dbReference>
<dbReference type="Gene3D" id="3.40.50.300">
    <property type="entry name" value="P-loop containing nucleotide triphosphate hydrolases"/>
    <property type="match status" value="1"/>
</dbReference>
<proteinExistence type="predicted"/>
<evidence type="ECO:0000259" key="1">
    <source>
        <dbReference type="Pfam" id="PF02492"/>
    </source>
</evidence>
<dbReference type="InterPro" id="IPR027417">
    <property type="entry name" value="P-loop_NTPase"/>
</dbReference>
<dbReference type="PANTHER" id="PTHR13748:SF62">
    <property type="entry name" value="COBW DOMAIN-CONTAINING PROTEIN"/>
    <property type="match status" value="1"/>
</dbReference>
<sequence>MDRKSDGMPDIYIIAGFLGVGKTTLIEGLIDSTDQPLLLIENEVGDRSIDGDYLVKAGQVRVENLLSGCICCSLYQDFNQAIQENQDSEIILIEPTGVAELSRIKASLKEFGQVYAITLVDSDDLLECEDVFGSFYVDQIQAADTLILNERVQSSSEEAKMKLEKMNPHARLYHLNLSQVTLSLQNLHFQNSMVIKKLEKETANLTMETVTINQGEFHDLVDLQAAVHSSLIKSRVHRVKGYAKMNNLYYKIDYAAGEWHAQPVDPVDHLGLVVIWG</sequence>
<dbReference type="Proteomes" id="UP000721415">
    <property type="component" value="Unassembled WGS sequence"/>
</dbReference>
<dbReference type="InterPro" id="IPR051316">
    <property type="entry name" value="Zinc-reg_GTPase_activator"/>
</dbReference>
<evidence type="ECO:0000313" key="2">
    <source>
        <dbReference type="EMBL" id="MBG9986980.1"/>
    </source>
</evidence>
<dbReference type="InterPro" id="IPR003495">
    <property type="entry name" value="CobW/HypB/UreG_nucleotide-bd"/>
</dbReference>